<name>A0AAW6TVR0_9BACT</name>
<evidence type="ECO:0000313" key="3">
    <source>
        <dbReference type="Proteomes" id="UP001431776"/>
    </source>
</evidence>
<dbReference type="RefSeq" id="WP_349242996.1">
    <property type="nucleotide sequence ID" value="NZ_JASCXX010000001.1"/>
</dbReference>
<feature type="domain" description="GAF" evidence="1">
    <location>
        <begin position="49"/>
        <end position="153"/>
    </location>
</feature>
<evidence type="ECO:0000313" key="2">
    <source>
        <dbReference type="EMBL" id="MDI6447586.1"/>
    </source>
</evidence>
<keyword evidence="3" id="KW-1185">Reference proteome</keyword>
<dbReference type="InterPro" id="IPR029016">
    <property type="entry name" value="GAF-like_dom_sf"/>
</dbReference>
<dbReference type="Pfam" id="PF13185">
    <property type="entry name" value="GAF_2"/>
    <property type="match status" value="1"/>
</dbReference>
<gene>
    <name evidence="2" type="ORF">QJ522_00910</name>
</gene>
<organism evidence="2 3">
    <name type="scientific">Anaerobaca lacustris</name>
    <dbReference type="NCBI Taxonomy" id="3044600"/>
    <lineage>
        <taxon>Bacteria</taxon>
        <taxon>Pseudomonadati</taxon>
        <taxon>Planctomycetota</taxon>
        <taxon>Phycisphaerae</taxon>
        <taxon>Sedimentisphaerales</taxon>
        <taxon>Anaerobacaceae</taxon>
        <taxon>Anaerobaca</taxon>
    </lineage>
</organism>
<dbReference type="Gene3D" id="3.30.450.40">
    <property type="match status" value="1"/>
</dbReference>
<dbReference type="InterPro" id="IPR003018">
    <property type="entry name" value="GAF"/>
</dbReference>
<proteinExistence type="predicted"/>
<comment type="caution">
    <text evidence="2">The sequence shown here is derived from an EMBL/GenBank/DDBJ whole genome shotgun (WGS) entry which is preliminary data.</text>
</comment>
<evidence type="ECO:0000259" key="1">
    <source>
        <dbReference type="Pfam" id="PF13185"/>
    </source>
</evidence>
<sequence>MDSNEKHQLYDQTIDGIERLIAAETDRIAVMATVVCELHNRFAWFDWTGFYRVVAPGLLKVGPYQGPHGCLEISFDRGVCGAAARLRQTQIVPDVRAFAGHIACSHSTRSEIVVPVLTPQGELVAVLDIDSNLPAAFDEVDRVHLETLCQMIGRVG</sequence>
<accession>A0AAW6TVR0</accession>
<protein>
    <submittedName>
        <fullName evidence="2">GAF domain-containing protein</fullName>
    </submittedName>
</protein>
<dbReference type="EMBL" id="JASCXX010000001">
    <property type="protein sequence ID" value="MDI6447586.1"/>
    <property type="molecule type" value="Genomic_DNA"/>
</dbReference>
<reference evidence="2" key="1">
    <citation type="submission" date="2023-05" db="EMBL/GenBank/DDBJ databases">
        <title>Anaerotaeda fermentans gen. nov., sp. nov., a novel anaerobic planctomycete of the new family within the order Sedimentisphaerales isolated from Taman Peninsula, Russia.</title>
        <authorList>
            <person name="Khomyakova M.A."/>
            <person name="Merkel A.Y."/>
            <person name="Slobodkin A.I."/>
        </authorList>
    </citation>
    <scope>NUCLEOTIDE SEQUENCE</scope>
    <source>
        <strain evidence="2">M17dextr</strain>
    </source>
</reference>
<dbReference type="SUPFAM" id="SSF55781">
    <property type="entry name" value="GAF domain-like"/>
    <property type="match status" value="1"/>
</dbReference>
<dbReference type="Proteomes" id="UP001431776">
    <property type="component" value="Unassembled WGS sequence"/>
</dbReference>
<dbReference type="AlphaFoldDB" id="A0AAW6TVR0"/>